<dbReference type="SMART" id="SM00838">
    <property type="entry name" value="EFG_C"/>
    <property type="match status" value="1"/>
</dbReference>
<sequence length="718" mass="78200">MLLPGWHRPRTLPVGVAQCARPCKEVIMGAPKTGNVRNVVLVGQGGVGKTSLAEAMLHLSGKTARLGGHDGTKPTLDYDPEEVKRAFSISTTIAPIDWKGARINVLDAPCYPDFIGDAFAAMSVCETALFVVDAEAGPQPTTVKLWYAAEDLRLARAVFVNRLSRSEASFATTMDLLQERFGTRLGAVTLPWGEGEDFDGIIDLVRMKARHCNGAEAVESEIPEEYRAQAEEAHDHLCELVAEADDELMMKYLEGEETLTQEELEGLLSKAIAERIFVPVFAGDCIKEQGVNSLMDDIATYFPAPTDYGEMPLIDGDSLKISSDDDRPVAFVFKTLADPQQGRISFIKVLTGTLEPGLELINARTRKSDRLAHLYVMCGRDMTEVGHAYAGDIIVAPKLAAETGDTLSITGKVEAAAFKFPNSQYRIAIEAENRGDEEKLYTFIEKACKADPTMSIDRDEETGQTIISAVGEAQVSVLLNRLEDRTKVVAKSVPIRIPYRETIRRTASAQGRHKKQTGGAGQYGDCWLRVEPLIGPDGTSDGYEFVDEVVGGRIPRSLIPAVDKGVQETMKDGIIAGYPLTGIRVAVYDGSYHSVDSNEMAFRAAARIGLRKACADADPVVLEPIEEITVTIPESYAGAVMGDISASRGRVTGMETDERGDTVVIAQAPLAELTDYSTRLRSITRGTGDFTMKPAGYEQVPYDVQAKLVERYEEGRAK</sequence>
<dbReference type="Gene3D" id="3.30.70.240">
    <property type="match status" value="1"/>
</dbReference>
<keyword evidence="2" id="KW-0342">GTP-binding</keyword>
<dbReference type="Pfam" id="PF00679">
    <property type="entry name" value="EFG_C"/>
    <property type="match status" value="1"/>
</dbReference>
<dbReference type="InterPro" id="IPR041095">
    <property type="entry name" value="EFG_II"/>
</dbReference>
<dbReference type="InterPro" id="IPR000795">
    <property type="entry name" value="T_Tr_GTP-bd_dom"/>
</dbReference>
<accession>A4EB71</accession>
<dbReference type="InterPro" id="IPR000640">
    <property type="entry name" value="EFG_V-like"/>
</dbReference>
<dbReference type="InterPro" id="IPR005517">
    <property type="entry name" value="Transl_elong_EFG/EF2_IV"/>
</dbReference>
<dbReference type="PROSITE" id="PS51722">
    <property type="entry name" value="G_TR_2"/>
    <property type="match status" value="1"/>
</dbReference>
<dbReference type="PANTHER" id="PTHR43261:SF6">
    <property type="entry name" value="ELONGATION FACTOR G-LIKE PROTEIN"/>
    <property type="match status" value="1"/>
</dbReference>
<dbReference type="InterPro" id="IPR014721">
    <property type="entry name" value="Ribsml_uS5_D2-typ_fold_subgr"/>
</dbReference>
<dbReference type="SMART" id="SM00889">
    <property type="entry name" value="EFG_IV"/>
    <property type="match status" value="1"/>
</dbReference>
<keyword evidence="4" id="KW-0648">Protein biosynthesis</keyword>
<evidence type="ECO:0000256" key="1">
    <source>
        <dbReference type="ARBA" id="ARBA00022741"/>
    </source>
</evidence>
<keyword evidence="4" id="KW-0251">Elongation factor</keyword>
<dbReference type="InterPro" id="IPR020568">
    <property type="entry name" value="Ribosomal_Su5_D2-typ_SF"/>
</dbReference>
<keyword evidence="1" id="KW-0547">Nucleotide-binding</keyword>
<proteinExistence type="predicted"/>
<dbReference type="Pfam" id="PF00009">
    <property type="entry name" value="GTP_EFTU"/>
    <property type="match status" value="1"/>
</dbReference>
<dbReference type="EMBL" id="AAVN02000007">
    <property type="protein sequence ID" value="EBA39075.1"/>
    <property type="molecule type" value="Genomic_DNA"/>
</dbReference>
<protein>
    <submittedName>
        <fullName evidence="4">Putative translation elongation factor G</fullName>
    </submittedName>
</protein>
<dbReference type="InterPro" id="IPR035647">
    <property type="entry name" value="EFG_III/V"/>
</dbReference>
<dbReference type="NCBIfam" id="NF009381">
    <property type="entry name" value="PRK12740.1-5"/>
    <property type="match status" value="1"/>
</dbReference>
<dbReference type="InterPro" id="IPR053905">
    <property type="entry name" value="EF-G-like_DII"/>
</dbReference>
<dbReference type="CDD" id="cd03713">
    <property type="entry name" value="EFG_mtEFG_C"/>
    <property type="match status" value="1"/>
</dbReference>
<dbReference type="SUPFAM" id="SSF52540">
    <property type="entry name" value="P-loop containing nucleoside triphosphate hydrolases"/>
    <property type="match status" value="1"/>
</dbReference>
<dbReference type="SUPFAM" id="SSF54980">
    <property type="entry name" value="EF-G C-terminal domain-like"/>
    <property type="match status" value="2"/>
</dbReference>
<dbReference type="Pfam" id="PF14492">
    <property type="entry name" value="EFG_III"/>
    <property type="match status" value="1"/>
</dbReference>
<dbReference type="FunFam" id="3.30.230.10:FF:000003">
    <property type="entry name" value="Elongation factor G"/>
    <property type="match status" value="1"/>
</dbReference>
<dbReference type="InterPro" id="IPR047872">
    <property type="entry name" value="EFG_IV"/>
</dbReference>
<reference evidence="4 5" key="1">
    <citation type="submission" date="2007-01" db="EMBL/GenBank/DDBJ databases">
        <title>Draft genome sequence of Collinsella aerofaciens (ATCC 25986).</title>
        <authorList>
            <person name="Sudarsanam P."/>
            <person name="Ley R."/>
            <person name="Guruge J."/>
            <person name="Turnbaugh P.J."/>
            <person name="Mahowald M."/>
            <person name="Liep D."/>
            <person name="Gordon J."/>
        </authorList>
    </citation>
    <scope>NUCLEOTIDE SEQUENCE [LARGE SCALE GENOMIC DNA]</scope>
    <source>
        <strain evidence="5">ATCC 25986 / DSM 3979 / JCM 10188 / KCTC 3647 / NCTC 11838 / VPI 1003</strain>
    </source>
</reference>
<dbReference type="Pfam" id="PF03764">
    <property type="entry name" value="EFG_IV"/>
    <property type="match status" value="1"/>
</dbReference>
<dbReference type="Proteomes" id="UP000002979">
    <property type="component" value="Unassembled WGS sequence"/>
</dbReference>
<dbReference type="Gene3D" id="3.40.50.300">
    <property type="entry name" value="P-loop containing nucleotide triphosphate hydrolases"/>
    <property type="match status" value="1"/>
</dbReference>
<dbReference type="GO" id="GO:0003746">
    <property type="term" value="F:translation elongation factor activity"/>
    <property type="evidence" value="ECO:0007669"/>
    <property type="project" value="UniProtKB-KW"/>
</dbReference>
<dbReference type="GO" id="GO:0003924">
    <property type="term" value="F:GTPase activity"/>
    <property type="evidence" value="ECO:0007669"/>
    <property type="project" value="InterPro"/>
</dbReference>
<dbReference type="CDD" id="cd01434">
    <property type="entry name" value="EFG_mtEFG1_IV"/>
    <property type="match status" value="1"/>
</dbReference>
<dbReference type="InterPro" id="IPR009000">
    <property type="entry name" value="Transl_B-barrel_sf"/>
</dbReference>
<dbReference type="SUPFAM" id="SSF50447">
    <property type="entry name" value="Translation proteins"/>
    <property type="match status" value="1"/>
</dbReference>
<evidence type="ECO:0000313" key="4">
    <source>
        <dbReference type="EMBL" id="EBA39075.1"/>
    </source>
</evidence>
<dbReference type="Gene3D" id="2.40.30.10">
    <property type="entry name" value="Translation factors"/>
    <property type="match status" value="1"/>
</dbReference>
<organism evidence="4 5">
    <name type="scientific">Collinsella aerofaciens (strain ATCC 25986 / DSM 3979 / JCM 10188 / KCTC 3647 / NCTC 11838 / VPI 1003)</name>
    <dbReference type="NCBI Taxonomy" id="411903"/>
    <lineage>
        <taxon>Bacteria</taxon>
        <taxon>Bacillati</taxon>
        <taxon>Actinomycetota</taxon>
        <taxon>Coriobacteriia</taxon>
        <taxon>Coriobacteriales</taxon>
        <taxon>Coriobacteriaceae</taxon>
        <taxon>Collinsella</taxon>
    </lineage>
</organism>
<evidence type="ECO:0000259" key="3">
    <source>
        <dbReference type="PROSITE" id="PS51722"/>
    </source>
</evidence>
<dbReference type="AlphaFoldDB" id="A4EB71"/>
<dbReference type="SUPFAM" id="SSF54211">
    <property type="entry name" value="Ribosomal protein S5 domain 2-like"/>
    <property type="match status" value="1"/>
</dbReference>
<dbReference type="GO" id="GO:0032790">
    <property type="term" value="P:ribosome disassembly"/>
    <property type="evidence" value="ECO:0007669"/>
    <property type="project" value="TreeGrafter"/>
</dbReference>
<dbReference type="InterPro" id="IPR027417">
    <property type="entry name" value="P-loop_NTPase"/>
</dbReference>
<evidence type="ECO:0000313" key="5">
    <source>
        <dbReference type="Proteomes" id="UP000002979"/>
    </source>
</evidence>
<dbReference type="FunFam" id="3.30.70.240:FF:000001">
    <property type="entry name" value="Elongation factor G"/>
    <property type="match status" value="1"/>
</dbReference>
<dbReference type="GO" id="GO:0005525">
    <property type="term" value="F:GTP binding"/>
    <property type="evidence" value="ECO:0007669"/>
    <property type="project" value="UniProtKB-KW"/>
</dbReference>
<dbReference type="Pfam" id="PF22042">
    <property type="entry name" value="EF-G_D2"/>
    <property type="match status" value="1"/>
</dbReference>
<dbReference type="PANTHER" id="PTHR43261">
    <property type="entry name" value="TRANSLATION ELONGATION FACTOR G-RELATED"/>
    <property type="match status" value="1"/>
</dbReference>
<evidence type="ECO:0000256" key="2">
    <source>
        <dbReference type="ARBA" id="ARBA00023134"/>
    </source>
</evidence>
<dbReference type="Gene3D" id="3.30.230.10">
    <property type="match status" value="1"/>
</dbReference>
<gene>
    <name evidence="4" type="ORF">COLAER_01687</name>
</gene>
<reference evidence="4 5" key="2">
    <citation type="submission" date="2007-04" db="EMBL/GenBank/DDBJ databases">
        <authorList>
            <person name="Fulton L."/>
            <person name="Clifton S."/>
            <person name="Fulton B."/>
            <person name="Xu J."/>
            <person name="Minx P."/>
            <person name="Mardis E.R."/>
            <person name="Wilson R.K."/>
        </authorList>
    </citation>
    <scope>NUCLEOTIDE SEQUENCE [LARGE SCALE GENOMIC DNA]</scope>
    <source>
        <strain evidence="5">ATCC 25986 / DSM 3979 / JCM 10188 / KCTC 3647 / NCTC 11838 / VPI 1003</strain>
    </source>
</reference>
<feature type="domain" description="Tr-type G" evidence="3">
    <location>
        <begin position="34"/>
        <end position="306"/>
    </location>
</feature>
<comment type="caution">
    <text evidence="4">The sequence shown here is derived from an EMBL/GenBank/DDBJ whole genome shotgun (WGS) entry which is preliminary data.</text>
</comment>
<name>A4EB71_COLAA</name>
<dbReference type="Gene3D" id="3.30.70.870">
    <property type="entry name" value="Elongation Factor G (Translational Gtpase), domain 3"/>
    <property type="match status" value="1"/>
</dbReference>
<dbReference type="InterPro" id="IPR035649">
    <property type="entry name" value="EFG_V"/>
</dbReference>